<dbReference type="EMBL" id="JAQQWP010000002">
    <property type="protein sequence ID" value="KAK8129268.1"/>
    <property type="molecule type" value="Genomic_DNA"/>
</dbReference>
<name>A0AAW0R659_9PEZI</name>
<evidence type="ECO:0000256" key="1">
    <source>
        <dbReference type="SAM" id="MobiDB-lite"/>
    </source>
</evidence>
<gene>
    <name evidence="2" type="ORF">PG999_001648</name>
</gene>
<comment type="caution">
    <text evidence="2">The sequence shown here is derived from an EMBL/GenBank/DDBJ whole genome shotgun (WGS) entry which is preliminary data.</text>
</comment>
<keyword evidence="3" id="KW-1185">Reference proteome</keyword>
<reference evidence="2 3" key="1">
    <citation type="submission" date="2023-01" db="EMBL/GenBank/DDBJ databases">
        <title>Analysis of 21 Apiospora genomes using comparative genomics revels a genus with tremendous synthesis potential of carbohydrate active enzymes and secondary metabolites.</title>
        <authorList>
            <person name="Sorensen T."/>
        </authorList>
    </citation>
    <scope>NUCLEOTIDE SEQUENCE [LARGE SCALE GENOMIC DNA]</scope>
    <source>
        <strain evidence="2 3">CBS 117206</strain>
    </source>
</reference>
<organism evidence="2 3">
    <name type="scientific">Apiospora kogelbergensis</name>
    <dbReference type="NCBI Taxonomy" id="1337665"/>
    <lineage>
        <taxon>Eukaryota</taxon>
        <taxon>Fungi</taxon>
        <taxon>Dikarya</taxon>
        <taxon>Ascomycota</taxon>
        <taxon>Pezizomycotina</taxon>
        <taxon>Sordariomycetes</taxon>
        <taxon>Xylariomycetidae</taxon>
        <taxon>Amphisphaeriales</taxon>
        <taxon>Apiosporaceae</taxon>
        <taxon>Apiospora</taxon>
    </lineage>
</organism>
<evidence type="ECO:0000313" key="2">
    <source>
        <dbReference type="EMBL" id="KAK8129268.1"/>
    </source>
</evidence>
<evidence type="ECO:0000313" key="3">
    <source>
        <dbReference type="Proteomes" id="UP001392437"/>
    </source>
</evidence>
<dbReference type="InterPro" id="IPR036852">
    <property type="entry name" value="Peptidase_S8/S53_dom_sf"/>
</dbReference>
<accession>A0AAW0R659</accession>
<protein>
    <recommendedName>
        <fullName evidence="4">Peptidase S8/S53 domain-containing protein</fullName>
    </recommendedName>
</protein>
<dbReference type="GO" id="GO:0004252">
    <property type="term" value="F:serine-type endopeptidase activity"/>
    <property type="evidence" value="ECO:0007669"/>
    <property type="project" value="InterPro"/>
</dbReference>
<dbReference type="SUPFAM" id="SSF52743">
    <property type="entry name" value="Subtilisin-like"/>
    <property type="match status" value="1"/>
</dbReference>
<proteinExistence type="predicted"/>
<evidence type="ECO:0008006" key="4">
    <source>
        <dbReference type="Google" id="ProtNLM"/>
    </source>
</evidence>
<dbReference type="Gene3D" id="3.40.50.200">
    <property type="entry name" value="Peptidase S8/S53 domain"/>
    <property type="match status" value="1"/>
</dbReference>
<dbReference type="AlphaFoldDB" id="A0AAW0R659"/>
<sequence length="211" mass="22764">MKEGINPTDYNLSGYGTFVTISLLLDYAHGANIDVAKIWDRGPLEPRTAASAMKHAVADWKVDMISMSFSFPICNIDGYDDLEREIEDAKSKGVLLFAAASNFGGQRGPAYLAHEDEVVCVRSANVNRVLSDFSPPARMGDDNLAPVGEAVESAWPTDLWHEGEVWHVVRYAHSDGDCCFPLDVHPASLAQQGSEAPKPPSIGTVAAKSCG</sequence>
<feature type="region of interest" description="Disordered" evidence="1">
    <location>
        <begin position="190"/>
        <end position="211"/>
    </location>
</feature>
<dbReference type="GO" id="GO:0006508">
    <property type="term" value="P:proteolysis"/>
    <property type="evidence" value="ECO:0007669"/>
    <property type="project" value="InterPro"/>
</dbReference>
<dbReference type="Proteomes" id="UP001392437">
    <property type="component" value="Unassembled WGS sequence"/>
</dbReference>